<reference evidence="17" key="3">
    <citation type="submission" date="2025-09" db="UniProtKB">
        <authorList>
            <consortium name="Ensembl"/>
        </authorList>
    </citation>
    <scope>IDENTIFICATION</scope>
</reference>
<dbReference type="Pfam" id="PF07651">
    <property type="entry name" value="ANTH"/>
    <property type="match status" value="1"/>
</dbReference>
<feature type="compositionally biased region" description="Low complexity" evidence="15">
    <location>
        <begin position="301"/>
        <end position="319"/>
    </location>
</feature>
<dbReference type="Gene3D" id="1.25.40.90">
    <property type="match status" value="1"/>
</dbReference>
<dbReference type="GO" id="GO:0008021">
    <property type="term" value="C:synaptic vesicle"/>
    <property type="evidence" value="ECO:0007669"/>
    <property type="project" value="TreeGrafter"/>
</dbReference>
<feature type="region of interest" description="Disordered" evidence="15">
    <location>
        <begin position="763"/>
        <end position="805"/>
    </location>
</feature>
<dbReference type="GO" id="GO:0048268">
    <property type="term" value="P:clathrin coat assembly"/>
    <property type="evidence" value="ECO:0007669"/>
    <property type="project" value="InterPro"/>
</dbReference>
<dbReference type="AlphaFoldDB" id="A0A8C3V837"/>
<evidence type="ECO:0000313" key="18">
    <source>
        <dbReference type="Proteomes" id="UP000694563"/>
    </source>
</evidence>
<dbReference type="GO" id="GO:0072583">
    <property type="term" value="P:clathrin-dependent endocytosis"/>
    <property type="evidence" value="ECO:0007669"/>
    <property type="project" value="InterPro"/>
</dbReference>
<organism evidence="17 18">
    <name type="scientific">Catharus ustulatus</name>
    <name type="common">Russet-backed thrush</name>
    <name type="synonym">Hylocichla ustulatus</name>
    <dbReference type="NCBI Taxonomy" id="91951"/>
    <lineage>
        <taxon>Eukaryota</taxon>
        <taxon>Metazoa</taxon>
        <taxon>Chordata</taxon>
        <taxon>Craniata</taxon>
        <taxon>Vertebrata</taxon>
        <taxon>Euteleostomi</taxon>
        <taxon>Archelosauria</taxon>
        <taxon>Archosauria</taxon>
        <taxon>Dinosauria</taxon>
        <taxon>Saurischia</taxon>
        <taxon>Theropoda</taxon>
        <taxon>Coelurosauria</taxon>
        <taxon>Aves</taxon>
        <taxon>Neognathae</taxon>
        <taxon>Neoaves</taxon>
        <taxon>Telluraves</taxon>
        <taxon>Australaves</taxon>
        <taxon>Passeriformes</taxon>
        <taxon>Turdidae</taxon>
        <taxon>Catharus</taxon>
    </lineage>
</organism>
<keyword evidence="9" id="KW-0472">Membrane</keyword>
<evidence type="ECO:0000256" key="5">
    <source>
        <dbReference type="ARBA" id="ARBA00022475"/>
    </source>
</evidence>
<comment type="subcellular location">
    <subcellularLocation>
        <location evidence="1">Cell membrane</location>
    </subcellularLocation>
    <subcellularLocation>
        <location evidence="2">Membrane</location>
        <location evidence="2">Coated pit</location>
        <topology evidence="2">Peripheral membrane protein</topology>
        <orientation evidence="2">Cytoplasmic side</orientation>
    </subcellularLocation>
</comment>
<dbReference type="InterPro" id="IPR013809">
    <property type="entry name" value="ENTH"/>
</dbReference>
<keyword evidence="10" id="KW-0325">Glycoprotein</keyword>
<comment type="similarity">
    <text evidence="3">Belongs to the PICALM/SNAP91 family.</text>
</comment>
<evidence type="ECO:0000256" key="12">
    <source>
        <dbReference type="ARBA" id="ARBA00070426"/>
    </source>
</evidence>
<evidence type="ECO:0000256" key="8">
    <source>
        <dbReference type="ARBA" id="ARBA00022927"/>
    </source>
</evidence>
<dbReference type="SUPFAM" id="SSF48464">
    <property type="entry name" value="ENTH/VHS domain"/>
    <property type="match status" value="1"/>
</dbReference>
<dbReference type="Ensembl" id="ENSCUST00005025310.1">
    <property type="protein sequence ID" value="ENSCUSP00005024442.1"/>
    <property type="gene ID" value="ENSCUSG00005014352.1"/>
</dbReference>
<reference evidence="17" key="2">
    <citation type="submission" date="2025-08" db="UniProtKB">
        <authorList>
            <consortium name="Ensembl"/>
        </authorList>
    </citation>
    <scope>IDENTIFICATION</scope>
</reference>
<dbReference type="InterPro" id="IPR045192">
    <property type="entry name" value="AP180-like"/>
</dbReference>
<sequence>MSGQTLTDRIAAAQYSVTGSAVARAVCKATTHEVMGPKKKHLDYLIQATNETNVNIPQMADTLFERATNSSWVVVFKALVTTHHLMVHGNERFIQYLASRNTLFNLSNFLDKSGSHGYDMSTFIRRYSRYLNEKAFSYRQMAFDFARVKKGAEGVMRTMAPEKLLKSMPILQEQIDALLEFDVHPNELTNGVINAAFMLLFKDLIKLFACYNDGVINLLEKFFEMKKGQCKDALEIYKRFLTRMTRVSEFLKVAEQVGIDKGDIPDLTQAPSSLMETLEQHLNSLEGKKPGNKSGAPSPLSKSSPATTVTSPSSTPAKTIDTSPPVDLFATSSTAPVWSLPFPLPFLFTRLHIDNLAALSGVTSEPQISDPFAPEPTAATAPATDTTTTTAAAATATTVTAATAEVDLFGGYMHTHIFPLSFLQDPFAPSEGSAEAAPELDLFAMKPTETAVPVVTPTTSAATPVPATTPSPAAAVAAAATATTATATTTTTATTSATATTSSAPDAPAAPKPDATPSIDLFGTVDAFAAPSPLPTASPAKVDSSGVIDLFGDAFGSSASEPQPTTQAASSSSASADLLAGFGGSFIAPSPSPSPVTPAQTGLLQPNFDAAFGTTAPTTGSSFDASVFDGLGDLLMPTMVPSGQPVAPTATATVPAAAASKGLGSDLDSGMVCMLGDLQWNAGERKLTGGANWQPKVAPATWSTGGVPGGPLAGAVPPASAVPAAGGTPPVPQPGAAFGMPPAGAGVPMMPQQPVMYGQPMMRPPFGATAGPGVQLSPSPTPATQSPKKPPTKDPLADLNIKDFL</sequence>
<evidence type="ECO:0000256" key="13">
    <source>
        <dbReference type="ARBA" id="ARBA00081660"/>
    </source>
</evidence>
<dbReference type="Gene3D" id="1.20.58.150">
    <property type="entry name" value="ANTH domain"/>
    <property type="match status" value="1"/>
</dbReference>
<keyword evidence="8" id="KW-0653">Protein transport</keyword>
<name>A0A8C3V837_CATUS</name>
<keyword evidence="18" id="KW-1185">Reference proteome</keyword>
<dbReference type="GO" id="GO:0015031">
    <property type="term" value="P:protein transport"/>
    <property type="evidence" value="ECO:0007669"/>
    <property type="project" value="UniProtKB-KW"/>
</dbReference>
<dbReference type="SUPFAM" id="SSF89009">
    <property type="entry name" value="GAT-like domain"/>
    <property type="match status" value="1"/>
</dbReference>
<evidence type="ECO:0000259" key="16">
    <source>
        <dbReference type="PROSITE" id="PS50942"/>
    </source>
</evidence>
<dbReference type="GO" id="GO:0005546">
    <property type="term" value="F:phosphatidylinositol-4,5-bisphosphate binding"/>
    <property type="evidence" value="ECO:0007669"/>
    <property type="project" value="TreeGrafter"/>
</dbReference>
<dbReference type="PROSITE" id="PS50942">
    <property type="entry name" value="ENTH"/>
    <property type="match status" value="1"/>
</dbReference>
<dbReference type="PANTHER" id="PTHR22951:SF4">
    <property type="entry name" value="CLATHRIN COAT ASSEMBLY PROTEIN AP180"/>
    <property type="match status" value="1"/>
</dbReference>
<dbReference type="GO" id="GO:0000149">
    <property type="term" value="F:SNARE binding"/>
    <property type="evidence" value="ECO:0007669"/>
    <property type="project" value="TreeGrafter"/>
</dbReference>
<comment type="subunit">
    <text evidence="11">Binds AP2A2. Interacts with AP2B1; clathrin competes with SNAP91.</text>
</comment>
<evidence type="ECO:0000256" key="3">
    <source>
        <dbReference type="ARBA" id="ARBA00008011"/>
    </source>
</evidence>
<keyword evidence="6" id="KW-0488">Methylation</keyword>
<dbReference type="GO" id="GO:0098894">
    <property type="term" value="C:extrinsic component of presynaptic endocytic zone membrane"/>
    <property type="evidence" value="ECO:0007669"/>
    <property type="project" value="TreeGrafter"/>
</dbReference>
<evidence type="ECO:0000256" key="11">
    <source>
        <dbReference type="ARBA" id="ARBA00062465"/>
    </source>
</evidence>
<dbReference type="GO" id="GO:0030136">
    <property type="term" value="C:clathrin-coated vesicle"/>
    <property type="evidence" value="ECO:0007669"/>
    <property type="project" value="InterPro"/>
</dbReference>
<accession>A0A8C3V837</accession>
<dbReference type="Proteomes" id="UP000694563">
    <property type="component" value="Chromosome 3"/>
</dbReference>
<dbReference type="PANTHER" id="PTHR22951">
    <property type="entry name" value="CLATHRIN ASSEMBLY PROTEIN"/>
    <property type="match status" value="1"/>
</dbReference>
<dbReference type="CDD" id="cd16985">
    <property type="entry name" value="ANTH_N_AP180"/>
    <property type="match status" value="1"/>
</dbReference>
<dbReference type="GO" id="GO:0016185">
    <property type="term" value="P:synaptic vesicle budding from presynaptic endocytic zone membrane"/>
    <property type="evidence" value="ECO:0007669"/>
    <property type="project" value="TreeGrafter"/>
</dbReference>
<dbReference type="GO" id="GO:0032050">
    <property type="term" value="F:clathrin heavy chain binding"/>
    <property type="evidence" value="ECO:0007669"/>
    <property type="project" value="TreeGrafter"/>
</dbReference>
<dbReference type="InterPro" id="IPR011417">
    <property type="entry name" value="ANTH_dom"/>
</dbReference>
<evidence type="ECO:0000256" key="6">
    <source>
        <dbReference type="ARBA" id="ARBA00022481"/>
    </source>
</evidence>
<evidence type="ECO:0000256" key="4">
    <source>
        <dbReference type="ARBA" id="ARBA00022448"/>
    </source>
</evidence>
<evidence type="ECO:0000256" key="9">
    <source>
        <dbReference type="ARBA" id="ARBA00023136"/>
    </source>
</evidence>
<evidence type="ECO:0000256" key="7">
    <source>
        <dbReference type="ARBA" id="ARBA00022553"/>
    </source>
</evidence>
<dbReference type="GO" id="GO:0005545">
    <property type="term" value="F:1-phosphatidylinositol binding"/>
    <property type="evidence" value="ECO:0007669"/>
    <property type="project" value="InterPro"/>
</dbReference>
<keyword evidence="7" id="KW-0597">Phosphoprotein</keyword>
<feature type="region of interest" description="Disordered" evidence="15">
    <location>
        <begin position="483"/>
        <end position="516"/>
    </location>
</feature>
<evidence type="ECO:0000313" key="17">
    <source>
        <dbReference type="Ensembl" id="ENSCUSP00005024442.1"/>
    </source>
</evidence>
<dbReference type="FunFam" id="1.25.40.90:FF:000001">
    <property type="entry name" value="phosphatidylinositol-binding clathrin assembly protein-like isoform X1"/>
    <property type="match status" value="1"/>
</dbReference>
<keyword evidence="5" id="KW-1003">Cell membrane</keyword>
<dbReference type="GO" id="GO:0005905">
    <property type="term" value="C:clathrin-coated pit"/>
    <property type="evidence" value="ECO:0007669"/>
    <property type="project" value="TreeGrafter"/>
</dbReference>
<evidence type="ECO:0000256" key="14">
    <source>
        <dbReference type="ARBA" id="ARBA00083065"/>
    </source>
</evidence>
<evidence type="ECO:0000256" key="1">
    <source>
        <dbReference type="ARBA" id="ARBA00004236"/>
    </source>
</evidence>
<protein>
    <recommendedName>
        <fullName evidence="12">Clathrin coat assembly protein AP180</fullName>
    </recommendedName>
    <alternativeName>
        <fullName evidence="14">91 kDa synaptosomal-associated protein</fullName>
    </alternativeName>
    <alternativeName>
        <fullName evidence="13">Clathrin coat-associated protein AP180</fullName>
    </alternativeName>
</protein>
<feature type="region of interest" description="Disordered" evidence="15">
    <location>
        <begin position="285"/>
        <end position="323"/>
    </location>
</feature>
<proteinExistence type="inferred from homology"/>
<feature type="compositionally biased region" description="Basic and acidic residues" evidence="15">
    <location>
        <begin position="791"/>
        <end position="805"/>
    </location>
</feature>
<evidence type="ECO:0000256" key="15">
    <source>
        <dbReference type="SAM" id="MobiDB-lite"/>
    </source>
</evidence>
<dbReference type="InterPro" id="IPR008942">
    <property type="entry name" value="ENTH_VHS"/>
</dbReference>
<feature type="domain" description="ENTH" evidence="16">
    <location>
        <begin position="14"/>
        <end position="145"/>
    </location>
</feature>
<gene>
    <name evidence="17" type="primary">SNAP91</name>
</gene>
<feature type="compositionally biased region" description="Polar residues" evidence="15">
    <location>
        <begin position="776"/>
        <end position="787"/>
    </location>
</feature>
<evidence type="ECO:0000256" key="2">
    <source>
        <dbReference type="ARBA" id="ARBA00004277"/>
    </source>
</evidence>
<keyword evidence="4" id="KW-0813">Transport</keyword>
<evidence type="ECO:0000256" key="10">
    <source>
        <dbReference type="ARBA" id="ARBA00023180"/>
    </source>
</evidence>
<dbReference type="SMART" id="SM00273">
    <property type="entry name" value="ENTH"/>
    <property type="match status" value="1"/>
</dbReference>
<dbReference type="InterPro" id="IPR014712">
    <property type="entry name" value="ANTH_dom_sf"/>
</dbReference>
<reference evidence="17" key="1">
    <citation type="submission" date="2020-10" db="EMBL/GenBank/DDBJ databases">
        <title>Catharus ustulatus (Swainson's thrush) genome, bCatUst1, primary haplotype v2.</title>
        <authorList>
            <person name="Delmore K."/>
            <person name="Vafadar M."/>
            <person name="Formenti G."/>
            <person name="Chow W."/>
            <person name="Pelan S."/>
            <person name="Howe K."/>
            <person name="Rhie A."/>
            <person name="Mountcastle J."/>
            <person name="Haase B."/>
            <person name="Fedrigo O."/>
            <person name="Jarvis E.D."/>
        </authorList>
    </citation>
    <scope>NUCLEOTIDE SEQUENCE [LARGE SCALE GENOMIC DNA]</scope>
</reference>
<dbReference type="FunFam" id="1.20.58.150:FF:000002">
    <property type="entry name" value="clathrin coat assembly protein AP180"/>
    <property type="match status" value="1"/>
</dbReference>